<dbReference type="PANTHER" id="PTHR32361:SF28">
    <property type="entry name" value="FRP1P"/>
    <property type="match status" value="1"/>
</dbReference>
<evidence type="ECO:0000256" key="5">
    <source>
        <dbReference type="ARBA" id="ARBA00022989"/>
    </source>
</evidence>
<dbReference type="CDD" id="cd06186">
    <property type="entry name" value="NOX_Duox_like_FAD_NADP"/>
    <property type="match status" value="1"/>
</dbReference>
<dbReference type="InterPro" id="IPR017927">
    <property type="entry name" value="FAD-bd_FR_type"/>
</dbReference>
<evidence type="ECO:0000313" key="14">
    <source>
        <dbReference type="Proteomes" id="UP000245956"/>
    </source>
</evidence>
<dbReference type="SUPFAM" id="SSF52343">
    <property type="entry name" value="Ferredoxin reductase-like, C-terminal NADP-linked domain"/>
    <property type="match status" value="1"/>
</dbReference>
<evidence type="ECO:0000256" key="9">
    <source>
        <dbReference type="SAM" id="Phobius"/>
    </source>
</evidence>
<comment type="similarity">
    <text evidence="2">Belongs to the ferric reductase (FRE) family.</text>
</comment>
<dbReference type="EMBL" id="LSBH01000010">
    <property type="protein sequence ID" value="OAQ71738.1"/>
    <property type="molecule type" value="Genomic_DNA"/>
</dbReference>
<feature type="transmembrane region" description="Helical" evidence="9">
    <location>
        <begin position="207"/>
        <end position="226"/>
    </location>
</feature>
<keyword evidence="6" id="KW-0560">Oxidoreductase</keyword>
<feature type="transmembrane region" description="Helical" evidence="9">
    <location>
        <begin position="148"/>
        <end position="165"/>
    </location>
</feature>
<dbReference type="GO" id="GO:0000293">
    <property type="term" value="F:ferric-chelate reductase activity"/>
    <property type="evidence" value="ECO:0007669"/>
    <property type="project" value="TreeGrafter"/>
</dbReference>
<feature type="transmembrane region" description="Helical" evidence="9">
    <location>
        <begin position="177"/>
        <end position="201"/>
    </location>
</feature>
<dbReference type="Gene3D" id="3.40.50.80">
    <property type="entry name" value="Nucleotide-binding domain of ferredoxin-NADP reductase (FNR) module"/>
    <property type="match status" value="1"/>
</dbReference>
<feature type="domain" description="FAD-binding FR-type" evidence="10">
    <location>
        <begin position="273"/>
        <end position="409"/>
    </location>
</feature>
<dbReference type="GO" id="GO:0015677">
    <property type="term" value="P:copper ion import"/>
    <property type="evidence" value="ECO:0007669"/>
    <property type="project" value="TreeGrafter"/>
</dbReference>
<organism evidence="11 13">
    <name type="scientific">Purpureocillium lilacinum</name>
    <name type="common">Paecilomyces lilacinus</name>
    <dbReference type="NCBI Taxonomy" id="33203"/>
    <lineage>
        <taxon>Eukaryota</taxon>
        <taxon>Fungi</taxon>
        <taxon>Dikarya</taxon>
        <taxon>Ascomycota</taxon>
        <taxon>Pezizomycotina</taxon>
        <taxon>Sordariomycetes</taxon>
        <taxon>Hypocreomycetidae</taxon>
        <taxon>Hypocreales</taxon>
        <taxon>Ophiocordycipitaceae</taxon>
        <taxon>Purpureocillium</taxon>
    </lineage>
</organism>
<dbReference type="GO" id="GO:0006826">
    <property type="term" value="P:iron ion transport"/>
    <property type="evidence" value="ECO:0007669"/>
    <property type="project" value="TreeGrafter"/>
</dbReference>
<evidence type="ECO:0000256" key="7">
    <source>
        <dbReference type="ARBA" id="ARBA00023065"/>
    </source>
</evidence>
<evidence type="ECO:0000256" key="3">
    <source>
        <dbReference type="ARBA" id="ARBA00022448"/>
    </source>
</evidence>
<feature type="transmembrane region" description="Helical" evidence="9">
    <location>
        <begin position="109"/>
        <end position="128"/>
    </location>
</feature>
<comment type="subcellular location">
    <subcellularLocation>
        <location evidence="1">Membrane</location>
        <topology evidence="1">Multi-pass membrane protein</topology>
    </subcellularLocation>
</comment>
<dbReference type="PANTHER" id="PTHR32361">
    <property type="entry name" value="FERRIC/CUPRIC REDUCTASE TRANSMEMBRANE COMPONENT"/>
    <property type="match status" value="1"/>
</dbReference>
<keyword evidence="3" id="KW-0813">Transport</keyword>
<evidence type="ECO:0000256" key="8">
    <source>
        <dbReference type="ARBA" id="ARBA00023136"/>
    </source>
</evidence>
<evidence type="ECO:0000256" key="2">
    <source>
        <dbReference type="ARBA" id="ARBA00006278"/>
    </source>
</evidence>
<dbReference type="Pfam" id="PF08030">
    <property type="entry name" value="NAD_binding_6"/>
    <property type="match status" value="1"/>
</dbReference>
<dbReference type="Proteomes" id="UP000078240">
    <property type="component" value="Unassembled WGS sequence"/>
</dbReference>
<dbReference type="Proteomes" id="UP000245956">
    <property type="component" value="Unassembled WGS sequence"/>
</dbReference>
<dbReference type="SFLD" id="SFLDS00052">
    <property type="entry name" value="Ferric_Reductase_Domain"/>
    <property type="match status" value="1"/>
</dbReference>
<sequence length="576" mass="63578">MGWPYGVPSLTHEEKLLRRQTIDLYACIAHYSALAPALLFLLYRLARRVPGVGRSASTAAYEQVPSSPVAKARRLASSSSLAQQWQKLVWWLRDDVFFRDAHWGQRDQWLLGLAWMAWLLVLCVLDTGTDYFHLTKRFGAIAVSQFPIQYLLALKPLNPFAWALGSSHEEVNRYHRVLGRIVFALLALHIVFYNGYFFYAGIWLRRFFAPIVFCGVIAAAGILAIATTSTVAARRYSYRLFFITHLVASLFIPVLIFFHAPGLRLYIVETFVIFLVDLGVRRVTTIKAPSTLQAMSGTGLVKVTSTIPRQKLASFQAFPGLHIYLSVPPESRTAATPVSQSGVFDYLYNPFTVASVDESDGSITFIARTREGPMTGVLNAFAAATPGPATEARTIPLGIEGPYGSMAKHFHDLLNWGAARVLVVAGGVGATFAVPVFQALQSELPSSKVQLVWALRSAGDAAWAVSAGSPDKTILEDDSVQLYLTGDVGSDADGSHAGAVEMEPLRRVGGRLGAQNRRKRPDLGKIVDEAFSHGLEEPVAVLVCGPTEMTLEVRRRVRPWVMKGRRLWWHGESFGW</sequence>
<reference evidence="11 13" key="3">
    <citation type="submission" date="2016-01" db="EMBL/GenBank/DDBJ databases">
        <title>Biosynthesis of antibiotic leucinostatins and their inhibition on Phytophthora in bio-control Purpureocillium lilacinum.</title>
        <authorList>
            <person name="Wang G."/>
            <person name="Liu Z."/>
            <person name="Lin R."/>
            <person name="Li E."/>
            <person name="Mao Z."/>
            <person name="Ling J."/>
            <person name="Yin W."/>
            <person name="Xie B."/>
        </authorList>
    </citation>
    <scope>NUCLEOTIDE SEQUENCE [LARGE SCALE GENOMIC DNA]</scope>
    <source>
        <strain evidence="11">PLBJ-1</strain>
    </source>
</reference>
<evidence type="ECO:0000313" key="12">
    <source>
        <dbReference type="EMBL" id="PWI72192.1"/>
    </source>
</evidence>
<dbReference type="Pfam" id="PF01794">
    <property type="entry name" value="Ferric_reduct"/>
    <property type="match status" value="1"/>
</dbReference>
<dbReference type="InterPro" id="IPR039261">
    <property type="entry name" value="FNR_nucleotide-bd"/>
</dbReference>
<dbReference type="SFLD" id="SFLDG01168">
    <property type="entry name" value="Ferric_reductase_subgroup_(FRE"/>
    <property type="match status" value="1"/>
</dbReference>
<evidence type="ECO:0000259" key="10">
    <source>
        <dbReference type="PROSITE" id="PS51384"/>
    </source>
</evidence>
<dbReference type="InterPro" id="IPR013130">
    <property type="entry name" value="Fe3_Rdtase_TM_dom"/>
</dbReference>
<keyword evidence="7" id="KW-0406">Ion transport</keyword>
<reference evidence="12 14" key="2">
    <citation type="journal article" date="2016" name="Front. Microbiol.">
        <title>Genome and transcriptome sequences reveal the specific parasitism of the nematophagous Purpureocillium lilacinum 36-1.</title>
        <authorList>
            <person name="Xie J."/>
            <person name="Li S."/>
            <person name="Mo C."/>
            <person name="Xiao X."/>
            <person name="Peng D."/>
            <person name="Wang G."/>
            <person name="Xiao Y."/>
        </authorList>
    </citation>
    <scope>NUCLEOTIDE SEQUENCE [LARGE SCALE GENOMIC DNA]</scope>
    <source>
        <strain evidence="12 14">36-1</strain>
    </source>
</reference>
<feature type="transmembrane region" description="Helical" evidence="9">
    <location>
        <begin position="22"/>
        <end position="43"/>
    </location>
</feature>
<dbReference type="GO" id="GO:0005886">
    <property type="term" value="C:plasma membrane"/>
    <property type="evidence" value="ECO:0007669"/>
    <property type="project" value="TreeGrafter"/>
</dbReference>
<dbReference type="InterPro" id="IPR051410">
    <property type="entry name" value="Ferric/Cupric_Reductase"/>
</dbReference>
<dbReference type="AlphaFoldDB" id="A0A179G2M6"/>
<evidence type="ECO:0000256" key="4">
    <source>
        <dbReference type="ARBA" id="ARBA00022692"/>
    </source>
</evidence>
<keyword evidence="5 9" id="KW-1133">Transmembrane helix</keyword>
<dbReference type="InterPro" id="IPR013121">
    <property type="entry name" value="Fe_red_NAD-bd_6"/>
</dbReference>
<evidence type="ECO:0000313" key="13">
    <source>
        <dbReference type="Proteomes" id="UP000078240"/>
    </source>
</evidence>
<proteinExistence type="inferred from homology"/>
<keyword evidence="8 9" id="KW-0472">Membrane</keyword>
<dbReference type="GO" id="GO:0006879">
    <property type="term" value="P:intracellular iron ion homeostasis"/>
    <property type="evidence" value="ECO:0007669"/>
    <property type="project" value="TreeGrafter"/>
</dbReference>
<keyword evidence="4 9" id="KW-0812">Transmembrane</keyword>
<comment type="caution">
    <text evidence="11">The sequence shown here is derived from an EMBL/GenBank/DDBJ whole genome shotgun (WGS) entry which is preliminary data.</text>
</comment>
<dbReference type="OrthoDB" id="10006946at2759"/>
<accession>A0A179G2M6</accession>
<evidence type="ECO:0000256" key="6">
    <source>
        <dbReference type="ARBA" id="ARBA00023002"/>
    </source>
</evidence>
<protein>
    <submittedName>
        <fullName evidence="11">Metalloreductase</fullName>
    </submittedName>
</protein>
<reference evidence="12" key="1">
    <citation type="submission" date="2015-05" db="EMBL/GenBank/DDBJ databases">
        <authorList>
            <person name="Wang D.B."/>
            <person name="Wang M."/>
        </authorList>
    </citation>
    <scope>NUCLEOTIDE SEQUENCE</scope>
    <source>
        <strain evidence="12">36-1</strain>
    </source>
</reference>
<evidence type="ECO:0000313" key="11">
    <source>
        <dbReference type="EMBL" id="OAQ71738.1"/>
    </source>
</evidence>
<dbReference type="PROSITE" id="PS51384">
    <property type="entry name" value="FAD_FR"/>
    <property type="match status" value="1"/>
</dbReference>
<feature type="transmembrane region" description="Helical" evidence="9">
    <location>
        <begin position="238"/>
        <end position="257"/>
    </location>
</feature>
<gene>
    <name evidence="12" type="ORF">PCL_10815</name>
    <name evidence="11" type="ORF">VFPBJ_10517</name>
</gene>
<evidence type="ECO:0000256" key="1">
    <source>
        <dbReference type="ARBA" id="ARBA00004141"/>
    </source>
</evidence>
<dbReference type="EMBL" id="LCWV01000006">
    <property type="protein sequence ID" value="PWI72192.1"/>
    <property type="molecule type" value="Genomic_DNA"/>
</dbReference>
<name>A0A179G2M6_PURLI</name>